<dbReference type="EMBL" id="QKXH01000001">
    <property type="protein sequence ID" value="PZX95196.1"/>
    <property type="molecule type" value="Genomic_DNA"/>
</dbReference>
<sequence length="261" mass="29721">MIKLKIFVLFLLIGLPHNSFSQFGITHEIGVIAGRVEFRSDYGQRDNTKNNLENQGFGVAVVDYMNFSYTDNLNDYFKEHFKVRSELSYSQANLQHYGEWVERGTPGSERLKAMRGSTELFNLGMQLEYNFIHIHDFENTIGSFNPYIGLGPQISYYTATATSTLGEMGDPSVTPTKYLIPSDGHPHGYSNESKAVFSATLNLGTRFKLTTMSDLIFDMRAQYFGSDWVDGLNPNKDLFKENKQNDWLTFVGLGYILYLDN</sequence>
<reference evidence="2 3" key="1">
    <citation type="submission" date="2018-06" db="EMBL/GenBank/DDBJ databases">
        <title>Flavobacterium sp IMCC34762, genome.</title>
        <authorList>
            <person name="Joung Y."/>
            <person name="Cho J."/>
            <person name="Song J."/>
        </authorList>
    </citation>
    <scope>NUCLEOTIDE SEQUENCE [LARGE SCALE GENOMIC DNA]</scope>
    <source>
        <strain evidence="2 3">IMCC34762</strain>
    </source>
</reference>
<dbReference type="RefSeq" id="WP_111408267.1">
    <property type="nucleotide sequence ID" value="NZ_QKXH01000001.1"/>
</dbReference>
<keyword evidence="3" id="KW-1185">Reference proteome</keyword>
<evidence type="ECO:0000313" key="3">
    <source>
        <dbReference type="Proteomes" id="UP000249177"/>
    </source>
</evidence>
<dbReference type="OrthoDB" id="1142271at2"/>
<proteinExistence type="predicted"/>
<dbReference type="NCBIfam" id="NF047659">
    <property type="entry name" value="THC0290_0291_fam"/>
    <property type="match status" value="1"/>
</dbReference>
<protein>
    <submittedName>
        <fullName evidence="2">Glutamate dehydrogenase</fullName>
    </submittedName>
</protein>
<feature type="chain" id="PRO_5015860839" evidence="1">
    <location>
        <begin position="22"/>
        <end position="261"/>
    </location>
</feature>
<dbReference type="Proteomes" id="UP000249177">
    <property type="component" value="Unassembled WGS sequence"/>
</dbReference>
<gene>
    <name evidence="2" type="ORF">DOS84_01100</name>
</gene>
<keyword evidence="1" id="KW-0732">Signal</keyword>
<comment type="caution">
    <text evidence="2">The sequence shown here is derived from an EMBL/GenBank/DDBJ whole genome shotgun (WGS) entry which is preliminary data.</text>
</comment>
<name>A0A2W7U103_9FLAO</name>
<accession>A0A2W7U103</accession>
<evidence type="ECO:0000256" key="1">
    <source>
        <dbReference type="SAM" id="SignalP"/>
    </source>
</evidence>
<evidence type="ECO:0000313" key="2">
    <source>
        <dbReference type="EMBL" id="PZX95196.1"/>
    </source>
</evidence>
<organism evidence="2 3">
    <name type="scientific">Flavobacterium aquariorum</name>
    <dbReference type="NCBI Taxonomy" id="2217670"/>
    <lineage>
        <taxon>Bacteria</taxon>
        <taxon>Pseudomonadati</taxon>
        <taxon>Bacteroidota</taxon>
        <taxon>Flavobacteriia</taxon>
        <taxon>Flavobacteriales</taxon>
        <taxon>Flavobacteriaceae</taxon>
        <taxon>Flavobacterium</taxon>
    </lineage>
</organism>
<dbReference type="AlphaFoldDB" id="A0A2W7U103"/>
<dbReference type="Gene3D" id="2.40.160.20">
    <property type="match status" value="1"/>
</dbReference>
<feature type="signal peptide" evidence="1">
    <location>
        <begin position="1"/>
        <end position="21"/>
    </location>
</feature>